<proteinExistence type="predicted"/>
<feature type="region of interest" description="Disordered" evidence="1">
    <location>
        <begin position="437"/>
        <end position="479"/>
    </location>
</feature>
<dbReference type="InterPro" id="IPR011050">
    <property type="entry name" value="Pectin_lyase_fold/virulence"/>
</dbReference>
<protein>
    <submittedName>
        <fullName evidence="4">Nitrous oxide reductase family maturation protein NosD</fullName>
    </submittedName>
</protein>
<dbReference type="EMBL" id="CP101527">
    <property type="protein sequence ID" value="UZW74361.1"/>
    <property type="molecule type" value="Genomic_DNA"/>
</dbReference>
<dbReference type="InterPro" id="IPR007742">
    <property type="entry name" value="NosD_dom"/>
</dbReference>
<sequence length="479" mass="53181">MPYKPSALHIGALITYSALTALFSANLDAKEHSSTALSDSSTNSISTTIVNPTNNLQQLIDHANEGDTLKLTQGLYRGNLLINKPLTIDCEPGTDLDGNNVKDTIRITAPNVTVKGCNILNWGDDLTAMDAGIVVKKNADNVVIENNYFKGISFGIFLDAPKDSKVLSNRIEGSLDTRSQDRGNGIHLYATTGADIAFNEVWHTRDGIYIDTSNENAIRDNEFHHLRYGVHYMYSYNNRVENNYTHHTRTGYALMQSKHLTVINNRSEWNENYGILMNYITDSTIKNNFVTSTRQASNYVGDSSAQGAEGKGLFIYNSFYNELKGNTFREGDLGIHITAGSEDNVISGNSFIGNKQQVKYVSTRKQEWSHEGYGNFWSDYLGWDRDNNGVGDIPYEPNDGVDKMLWKYPSAKVLMNSPAVETLRWIQREFPILKSPGVTDSHPLMRPSTHLESGISNSHLSDHQPTASAFVSTPIGASS</sequence>
<dbReference type="InterPro" id="IPR012334">
    <property type="entry name" value="Pectin_lyas_fold"/>
</dbReference>
<dbReference type="SMART" id="SM00722">
    <property type="entry name" value="CASH"/>
    <property type="match status" value="2"/>
</dbReference>
<name>A0A9E8KIW7_9ALTE</name>
<evidence type="ECO:0000256" key="1">
    <source>
        <dbReference type="SAM" id="MobiDB-lite"/>
    </source>
</evidence>
<dbReference type="RefSeq" id="WP_251812466.1">
    <property type="nucleotide sequence ID" value="NZ_CP101527.1"/>
</dbReference>
<dbReference type="KEGG" id="asem:NNL22_15230"/>
<feature type="domain" description="Carbohydrate-binding/sugar hydrolysis" evidence="3">
    <location>
        <begin position="63"/>
        <end position="211"/>
    </location>
</feature>
<dbReference type="InterPro" id="IPR026464">
    <property type="entry name" value="NosD_copper_fam"/>
</dbReference>
<dbReference type="Gene3D" id="2.160.20.10">
    <property type="entry name" value="Single-stranded right-handed beta-helix, Pectin lyase-like"/>
    <property type="match status" value="2"/>
</dbReference>
<evidence type="ECO:0000256" key="2">
    <source>
        <dbReference type="SAM" id="SignalP"/>
    </source>
</evidence>
<dbReference type="InterPro" id="IPR022441">
    <property type="entry name" value="Para_beta_helix_rpt-2"/>
</dbReference>
<feature type="signal peptide" evidence="2">
    <location>
        <begin position="1"/>
        <end position="20"/>
    </location>
</feature>
<feature type="chain" id="PRO_5039284755" evidence="2">
    <location>
        <begin position="21"/>
        <end position="479"/>
    </location>
</feature>
<accession>A0A9E8KIW7</accession>
<keyword evidence="2" id="KW-0732">Signal</keyword>
<dbReference type="SMART" id="SM00710">
    <property type="entry name" value="PbH1"/>
    <property type="match status" value="9"/>
</dbReference>
<dbReference type="Proteomes" id="UP001164472">
    <property type="component" value="Chromosome"/>
</dbReference>
<dbReference type="AlphaFoldDB" id="A0A9E8KIW7"/>
<keyword evidence="5" id="KW-1185">Reference proteome</keyword>
<feature type="domain" description="Carbohydrate-binding/sugar hydrolysis" evidence="3">
    <location>
        <begin position="217"/>
        <end position="404"/>
    </location>
</feature>
<dbReference type="SUPFAM" id="SSF51126">
    <property type="entry name" value="Pectin lyase-like"/>
    <property type="match status" value="1"/>
</dbReference>
<dbReference type="InterPro" id="IPR006626">
    <property type="entry name" value="PbH1"/>
</dbReference>
<dbReference type="NCBIfam" id="TIGR03804">
    <property type="entry name" value="para_beta_helix"/>
    <property type="match status" value="2"/>
</dbReference>
<feature type="compositionally biased region" description="Polar residues" evidence="1">
    <location>
        <begin position="450"/>
        <end position="479"/>
    </location>
</feature>
<gene>
    <name evidence="4" type="ORF">NNL22_15230</name>
</gene>
<evidence type="ECO:0000313" key="5">
    <source>
        <dbReference type="Proteomes" id="UP001164472"/>
    </source>
</evidence>
<reference evidence="4" key="1">
    <citation type="submission" date="2022-07" db="EMBL/GenBank/DDBJ databases">
        <title>Alkalimarinus sp. nov., isolated from gut of a Alitta virens.</title>
        <authorList>
            <person name="Yang A.I."/>
            <person name="Shin N.-R."/>
        </authorList>
    </citation>
    <scope>NUCLEOTIDE SEQUENCE</scope>
    <source>
        <strain evidence="4">FA028</strain>
    </source>
</reference>
<evidence type="ECO:0000313" key="4">
    <source>
        <dbReference type="EMBL" id="UZW74361.1"/>
    </source>
</evidence>
<evidence type="ECO:0000259" key="3">
    <source>
        <dbReference type="SMART" id="SM00722"/>
    </source>
</evidence>
<dbReference type="NCBIfam" id="TIGR04247">
    <property type="entry name" value="NosD_copper_fam"/>
    <property type="match status" value="1"/>
</dbReference>
<organism evidence="4 5">
    <name type="scientific">Alkalimarinus sediminis</name>
    <dbReference type="NCBI Taxonomy" id="1632866"/>
    <lineage>
        <taxon>Bacteria</taxon>
        <taxon>Pseudomonadati</taxon>
        <taxon>Pseudomonadota</taxon>
        <taxon>Gammaproteobacteria</taxon>
        <taxon>Alteromonadales</taxon>
        <taxon>Alteromonadaceae</taxon>
        <taxon>Alkalimarinus</taxon>
    </lineage>
</organism>
<dbReference type="Pfam" id="PF05048">
    <property type="entry name" value="NosD"/>
    <property type="match status" value="1"/>
</dbReference>
<dbReference type="InterPro" id="IPR006633">
    <property type="entry name" value="Carb-bd_sugar_hydrolysis-dom"/>
</dbReference>